<comment type="similarity">
    <text evidence="2">Belongs to the class-I aminoacyl-tRNA synthetase family.</text>
</comment>
<keyword evidence="7" id="KW-0648">Protein biosynthesis</keyword>
<dbReference type="FunFam" id="3.40.50.620:FF:000085">
    <property type="entry name" value="Tyrosine--tRNA ligase 1 cytoplasmic"/>
    <property type="match status" value="1"/>
</dbReference>
<dbReference type="EC" id="6.1.1.1" evidence="3"/>
<evidence type="ECO:0000256" key="10">
    <source>
        <dbReference type="ARBA" id="ARBA00048248"/>
    </source>
</evidence>
<accession>A0A9W7BFQ5</accession>
<evidence type="ECO:0000256" key="9">
    <source>
        <dbReference type="ARBA" id="ARBA00033323"/>
    </source>
</evidence>
<dbReference type="GO" id="GO:0005737">
    <property type="term" value="C:cytoplasm"/>
    <property type="evidence" value="ECO:0007669"/>
    <property type="project" value="TreeGrafter"/>
</dbReference>
<dbReference type="SUPFAM" id="SSF52374">
    <property type="entry name" value="Nucleotidylyl transferase"/>
    <property type="match status" value="2"/>
</dbReference>
<evidence type="ECO:0000313" key="12">
    <source>
        <dbReference type="EMBL" id="GMH86827.1"/>
    </source>
</evidence>
<evidence type="ECO:0000256" key="2">
    <source>
        <dbReference type="ARBA" id="ARBA00005594"/>
    </source>
</evidence>
<keyword evidence="8" id="KW-0030">Aminoacyl-tRNA synthetase</keyword>
<reference evidence="13" key="1">
    <citation type="journal article" date="2023" name="Commun. Biol.">
        <title>Genome analysis of Parmales, the sister group of diatoms, reveals the evolutionary specialization of diatoms from phago-mixotrophs to photoautotrophs.</title>
        <authorList>
            <person name="Ban H."/>
            <person name="Sato S."/>
            <person name="Yoshikawa S."/>
            <person name="Yamada K."/>
            <person name="Nakamura Y."/>
            <person name="Ichinomiya M."/>
            <person name="Sato N."/>
            <person name="Blanc-Mathieu R."/>
            <person name="Endo H."/>
            <person name="Kuwata A."/>
            <person name="Ogata H."/>
        </authorList>
    </citation>
    <scope>NUCLEOTIDE SEQUENCE [LARGE SCALE GENOMIC DNA]</scope>
    <source>
        <strain evidence="13">NIES 3701</strain>
    </source>
</reference>
<dbReference type="PANTHER" id="PTHR46264:SF4">
    <property type="entry name" value="TYROSINE--TRNA LIGASE, CYTOPLASMIC"/>
    <property type="match status" value="1"/>
</dbReference>
<dbReference type="OrthoDB" id="197206at2759"/>
<dbReference type="InterPro" id="IPR002305">
    <property type="entry name" value="aa-tRNA-synth_Ic"/>
</dbReference>
<dbReference type="Pfam" id="PF00579">
    <property type="entry name" value="tRNA-synt_1b"/>
    <property type="match status" value="1"/>
</dbReference>
<keyword evidence="5" id="KW-0547">Nucleotide-binding</keyword>
<feature type="compositionally biased region" description="Low complexity" evidence="11">
    <location>
        <begin position="30"/>
        <end position="39"/>
    </location>
</feature>
<name>A0A9W7BFQ5_9STRA</name>
<evidence type="ECO:0000256" key="3">
    <source>
        <dbReference type="ARBA" id="ARBA00013160"/>
    </source>
</evidence>
<evidence type="ECO:0000256" key="6">
    <source>
        <dbReference type="ARBA" id="ARBA00022840"/>
    </source>
</evidence>
<dbReference type="PANTHER" id="PTHR46264">
    <property type="entry name" value="TYROSINE-TRNA LIGASE"/>
    <property type="match status" value="1"/>
</dbReference>
<protein>
    <recommendedName>
        <fullName evidence="3">tyrosine--tRNA ligase</fullName>
        <ecNumber evidence="3">6.1.1.1</ecNumber>
    </recommendedName>
    <alternativeName>
        <fullName evidence="9">Tyrosyl-tRNA synthetase</fullName>
    </alternativeName>
</protein>
<evidence type="ECO:0000256" key="7">
    <source>
        <dbReference type="ARBA" id="ARBA00022917"/>
    </source>
</evidence>
<evidence type="ECO:0000256" key="11">
    <source>
        <dbReference type="SAM" id="MobiDB-lite"/>
    </source>
</evidence>
<organism evidence="12 13">
    <name type="scientific">Triparma strigata</name>
    <dbReference type="NCBI Taxonomy" id="1606541"/>
    <lineage>
        <taxon>Eukaryota</taxon>
        <taxon>Sar</taxon>
        <taxon>Stramenopiles</taxon>
        <taxon>Ochrophyta</taxon>
        <taxon>Bolidophyceae</taxon>
        <taxon>Parmales</taxon>
        <taxon>Triparmaceae</taxon>
        <taxon>Triparma</taxon>
    </lineage>
</organism>
<dbReference type="NCBIfam" id="NF006330">
    <property type="entry name" value="PRK08560.1"/>
    <property type="match status" value="1"/>
</dbReference>
<dbReference type="InterPro" id="IPR014729">
    <property type="entry name" value="Rossmann-like_a/b/a_fold"/>
</dbReference>
<evidence type="ECO:0000256" key="1">
    <source>
        <dbReference type="ARBA" id="ARBA00002025"/>
    </source>
</evidence>
<comment type="caution">
    <text evidence="12">The sequence shown here is derived from an EMBL/GenBank/DDBJ whole genome shotgun (WGS) entry which is preliminary data.</text>
</comment>
<sequence length="781" mass="85262">MVLHPSLGISATPSFSVFTVGGAKPPAAPPASAKAAKAANVETSAAKKANAAPKQSTKKKAEKKPAAPKDSAKAAPVPMSPELRAKYETILSVGEECQSPAELEALLQKKDTFNAYDGFEPSGRMHIAQGVFKAVNVNKITSSNGVFIFWVADWFALMNDKMGGDLDKIKVVGEYLKQVWAASGMNMDDNKVIFKWASDEITNNAATYWPKMLDIASRFNITRIKKCCQIMGRLEGNLSAAQVLYPLMQCTDVFFLKADVCQLGVDQRKVNMLARDYCDAAKIKFKPVILSHHMLYGLKAGQEKMSKSDPDSAIFMEDTKEDVHRKIMNAYCPLKPAEKKEDKGAVDDAGKESMNLVGDDLKNPCLDYIENIIFGSNSATFKAGSKTYATFEEVKADFLSETLKENDLKQGLIEALNLLLEPVRQHFTNNAVAKDLLAKVQQYKKEKAPLDRKFRRMDPSAIVPPNSDLVFCPTPSNNPSLQVAVNLLSQLQGKASPVLFLADWSAKVLSACGGEAKVVDAYFAVVVNTLKALAPDTMASVKVVKQSDLILTDPSNYWISVINVGRFFNLNVLQEGYEDADAVGNVIARMMRVADCISLNSKTISFMAQDKMSEIEASIIKKYFDEIPLDAPDLSPCTGTNVALSQNDGVHATENSEYFLLDDPKVHGKLKLKKSFCEPGNVEFCPPISIASFFALQLGEKKLEIKRSPENGGDVDYTSEATIKEEFLSGKLHPGDLKAAVTAIMVDVLTKLTAGAKGDAAWKKSAAALKADIKKQAKKKK</sequence>
<evidence type="ECO:0000256" key="4">
    <source>
        <dbReference type="ARBA" id="ARBA00022598"/>
    </source>
</evidence>
<dbReference type="EMBL" id="BRXY01000320">
    <property type="protein sequence ID" value="GMH86827.1"/>
    <property type="molecule type" value="Genomic_DNA"/>
</dbReference>
<dbReference type="AlphaFoldDB" id="A0A9W7BFQ5"/>
<comment type="catalytic activity">
    <reaction evidence="10">
        <text>tRNA(Tyr) + L-tyrosine + ATP = L-tyrosyl-tRNA(Tyr) + AMP + diphosphate + H(+)</text>
        <dbReference type="Rhea" id="RHEA:10220"/>
        <dbReference type="Rhea" id="RHEA-COMP:9706"/>
        <dbReference type="Rhea" id="RHEA-COMP:9707"/>
        <dbReference type="ChEBI" id="CHEBI:15378"/>
        <dbReference type="ChEBI" id="CHEBI:30616"/>
        <dbReference type="ChEBI" id="CHEBI:33019"/>
        <dbReference type="ChEBI" id="CHEBI:58315"/>
        <dbReference type="ChEBI" id="CHEBI:78442"/>
        <dbReference type="ChEBI" id="CHEBI:78536"/>
        <dbReference type="ChEBI" id="CHEBI:456215"/>
        <dbReference type="EC" id="6.1.1.1"/>
    </reaction>
</comment>
<dbReference type="InterPro" id="IPR050489">
    <property type="entry name" value="Tyr-tRNA_synthase"/>
</dbReference>
<comment type="function">
    <text evidence="1">Catalyzes the attachment of tyrosine to tRNA(Tyr) in a two-step reaction: tyrosine is first activated by ATP to form Tyr-AMP and then transferred to the acceptor end of tRNA(Tyr).</text>
</comment>
<evidence type="ECO:0000256" key="5">
    <source>
        <dbReference type="ARBA" id="ARBA00022741"/>
    </source>
</evidence>
<keyword evidence="6" id="KW-0067">ATP-binding</keyword>
<proteinExistence type="inferred from homology"/>
<dbReference type="Gene3D" id="3.40.50.620">
    <property type="entry name" value="HUPs"/>
    <property type="match status" value="2"/>
</dbReference>
<keyword evidence="4" id="KW-0436">Ligase</keyword>
<evidence type="ECO:0000256" key="8">
    <source>
        <dbReference type="ARBA" id="ARBA00023146"/>
    </source>
</evidence>
<gene>
    <name evidence="12" type="ORF">TrST_g12239</name>
</gene>
<dbReference type="GO" id="GO:0005524">
    <property type="term" value="F:ATP binding"/>
    <property type="evidence" value="ECO:0007669"/>
    <property type="project" value="UniProtKB-KW"/>
</dbReference>
<dbReference type="GO" id="GO:0006437">
    <property type="term" value="P:tyrosyl-tRNA aminoacylation"/>
    <property type="evidence" value="ECO:0007669"/>
    <property type="project" value="TreeGrafter"/>
</dbReference>
<dbReference type="GO" id="GO:0004831">
    <property type="term" value="F:tyrosine-tRNA ligase activity"/>
    <property type="evidence" value="ECO:0007669"/>
    <property type="project" value="UniProtKB-EC"/>
</dbReference>
<keyword evidence="13" id="KW-1185">Reference proteome</keyword>
<feature type="region of interest" description="Disordered" evidence="11">
    <location>
        <begin position="21"/>
        <end position="78"/>
    </location>
</feature>
<feature type="compositionally biased region" description="Basic and acidic residues" evidence="11">
    <location>
        <begin position="63"/>
        <end position="72"/>
    </location>
</feature>
<dbReference type="Proteomes" id="UP001165085">
    <property type="component" value="Unassembled WGS sequence"/>
</dbReference>
<evidence type="ECO:0000313" key="13">
    <source>
        <dbReference type="Proteomes" id="UP001165085"/>
    </source>
</evidence>